<dbReference type="InterPro" id="IPR011009">
    <property type="entry name" value="Kinase-like_dom_sf"/>
</dbReference>
<proteinExistence type="predicted"/>
<dbReference type="CDD" id="cd14014">
    <property type="entry name" value="STKc_PknB_like"/>
    <property type="match status" value="1"/>
</dbReference>
<dbReference type="EMBL" id="CP012672">
    <property type="protein sequence ID" value="AUX34667.1"/>
    <property type="molecule type" value="Genomic_DNA"/>
</dbReference>
<dbReference type="SMART" id="SM00220">
    <property type="entry name" value="S_TKc"/>
    <property type="match status" value="1"/>
</dbReference>
<sequence length="520" mass="55025">MSKLKTHEPVDAGGTIAGKYRLVEKIGEGAMGSVWSAINIATGREVALKRMIRPEPELRLRFEREARSCGALQHRNIVDVYDRIETAGEPFLVMQLLSGETLADLLARRRRVEPEIGAAIGRDVARGLAAAHALHIVHRDLKPSNIFLHREPGAEGWVVKVLDFGVAKDLSASDGLHTMPGGAVGSPLYMSPEQVRADRDIDHRSDIWSLGIVLFEMLTGERPFRGDATAVFAAILTGEIPSLARTLWRADRRLVDIVARCMRRDREERFGTAAEIAERLGAIATTRGALSAVPGNAREETAPPEAPAQAALSTPASGADGTANATDASEGAASHRPDPGTSTTPLIASSTQVSPDAGILPPGAPRPPRPNERLRRNPWIAAAALALGALAAAALALSGRPPPRAASAPPQGHLRAPEPTPSPEPHATTASPPAPPPPPAQADETTGPVPADEARMTREPPAPAPTSKQHVPAPSAGTPSQKAPSPRRPPAGGPCVGKTGFLRTLCLDKHSRRRSPDDRW</sequence>
<evidence type="ECO:0000256" key="4">
    <source>
        <dbReference type="ARBA" id="ARBA00022840"/>
    </source>
</evidence>
<keyword evidence="3 8" id="KW-0418">Kinase</keyword>
<evidence type="ECO:0000256" key="1">
    <source>
        <dbReference type="ARBA" id="ARBA00022679"/>
    </source>
</evidence>
<feature type="compositionally biased region" description="Low complexity" evidence="6">
    <location>
        <begin position="399"/>
        <end position="410"/>
    </location>
</feature>
<accession>A0A4P2QW18</accession>
<dbReference type="AlphaFoldDB" id="A0A4P2QW18"/>
<evidence type="ECO:0000313" key="8">
    <source>
        <dbReference type="EMBL" id="AUX34667.1"/>
    </source>
</evidence>
<feature type="region of interest" description="Disordered" evidence="6">
    <location>
        <begin position="399"/>
        <end position="499"/>
    </location>
</feature>
<dbReference type="PROSITE" id="PS50011">
    <property type="entry name" value="PROTEIN_KINASE_DOM"/>
    <property type="match status" value="1"/>
</dbReference>
<gene>
    <name evidence="8" type="ORF">SOCE836_068430</name>
</gene>
<dbReference type="InterPro" id="IPR000719">
    <property type="entry name" value="Prot_kinase_dom"/>
</dbReference>
<dbReference type="PANTHER" id="PTHR43289:SF6">
    <property type="entry name" value="SERINE_THREONINE-PROTEIN KINASE NEKL-3"/>
    <property type="match status" value="1"/>
</dbReference>
<feature type="binding site" evidence="5">
    <location>
        <position position="49"/>
    </location>
    <ligand>
        <name>ATP</name>
        <dbReference type="ChEBI" id="CHEBI:30616"/>
    </ligand>
</feature>
<dbReference type="GO" id="GO:0005524">
    <property type="term" value="F:ATP binding"/>
    <property type="evidence" value="ECO:0007669"/>
    <property type="project" value="UniProtKB-UniRule"/>
</dbReference>
<dbReference type="SUPFAM" id="SSF56112">
    <property type="entry name" value="Protein kinase-like (PK-like)"/>
    <property type="match status" value="1"/>
</dbReference>
<dbReference type="EC" id="2.7.11.1" evidence="8"/>
<evidence type="ECO:0000256" key="3">
    <source>
        <dbReference type="ARBA" id="ARBA00022777"/>
    </source>
</evidence>
<reference evidence="8 9" key="1">
    <citation type="submission" date="2015-09" db="EMBL/GenBank/DDBJ databases">
        <title>Sorangium comparison.</title>
        <authorList>
            <person name="Zaburannyi N."/>
            <person name="Bunk B."/>
            <person name="Overmann J."/>
            <person name="Mueller R."/>
        </authorList>
    </citation>
    <scope>NUCLEOTIDE SEQUENCE [LARGE SCALE GENOMIC DNA]</scope>
    <source>
        <strain evidence="8 9">So ce836</strain>
    </source>
</reference>
<evidence type="ECO:0000313" key="9">
    <source>
        <dbReference type="Proteomes" id="UP000295497"/>
    </source>
</evidence>
<dbReference type="PANTHER" id="PTHR43289">
    <property type="entry name" value="MITOGEN-ACTIVATED PROTEIN KINASE KINASE KINASE 20-RELATED"/>
    <property type="match status" value="1"/>
</dbReference>
<keyword evidence="4 5" id="KW-0067">ATP-binding</keyword>
<dbReference type="InterPro" id="IPR017441">
    <property type="entry name" value="Protein_kinase_ATP_BS"/>
</dbReference>
<dbReference type="PROSITE" id="PS00107">
    <property type="entry name" value="PROTEIN_KINASE_ATP"/>
    <property type="match status" value="1"/>
</dbReference>
<dbReference type="RefSeq" id="WP_207217558.1">
    <property type="nucleotide sequence ID" value="NZ_CP012672.1"/>
</dbReference>
<protein>
    <submittedName>
        <fullName evidence="8">Protein kinase</fullName>
        <ecNumber evidence="8">2.7.11.1</ecNumber>
    </submittedName>
</protein>
<evidence type="ECO:0000256" key="2">
    <source>
        <dbReference type="ARBA" id="ARBA00022741"/>
    </source>
</evidence>
<name>A0A4P2QW18_SORCE</name>
<dbReference type="Gene3D" id="1.10.510.10">
    <property type="entry name" value="Transferase(Phosphotransferase) domain 1"/>
    <property type="match status" value="1"/>
</dbReference>
<evidence type="ECO:0000256" key="6">
    <source>
        <dbReference type="SAM" id="MobiDB-lite"/>
    </source>
</evidence>
<feature type="region of interest" description="Disordered" evidence="6">
    <location>
        <begin position="295"/>
        <end position="373"/>
    </location>
</feature>
<dbReference type="GO" id="GO:0004674">
    <property type="term" value="F:protein serine/threonine kinase activity"/>
    <property type="evidence" value="ECO:0007669"/>
    <property type="project" value="UniProtKB-EC"/>
</dbReference>
<organism evidence="8 9">
    <name type="scientific">Sorangium cellulosum</name>
    <name type="common">Polyangium cellulosum</name>
    <dbReference type="NCBI Taxonomy" id="56"/>
    <lineage>
        <taxon>Bacteria</taxon>
        <taxon>Pseudomonadati</taxon>
        <taxon>Myxococcota</taxon>
        <taxon>Polyangia</taxon>
        <taxon>Polyangiales</taxon>
        <taxon>Polyangiaceae</taxon>
        <taxon>Sorangium</taxon>
    </lineage>
</organism>
<keyword evidence="1 8" id="KW-0808">Transferase</keyword>
<dbReference type="PROSITE" id="PS00108">
    <property type="entry name" value="PROTEIN_KINASE_ST"/>
    <property type="match status" value="1"/>
</dbReference>
<feature type="compositionally biased region" description="Polar residues" evidence="6">
    <location>
        <begin position="340"/>
        <end position="354"/>
    </location>
</feature>
<keyword evidence="2 5" id="KW-0547">Nucleotide-binding</keyword>
<evidence type="ECO:0000256" key="5">
    <source>
        <dbReference type="PROSITE-ProRule" id="PRU10141"/>
    </source>
</evidence>
<dbReference type="InterPro" id="IPR008271">
    <property type="entry name" value="Ser/Thr_kinase_AS"/>
</dbReference>
<dbReference type="Pfam" id="PF00069">
    <property type="entry name" value="Pkinase"/>
    <property type="match status" value="1"/>
</dbReference>
<evidence type="ECO:0000259" key="7">
    <source>
        <dbReference type="PROSITE" id="PS50011"/>
    </source>
</evidence>
<dbReference type="Gene3D" id="3.30.200.20">
    <property type="entry name" value="Phosphorylase Kinase, domain 1"/>
    <property type="match status" value="1"/>
</dbReference>
<dbReference type="Proteomes" id="UP000295497">
    <property type="component" value="Chromosome"/>
</dbReference>
<feature type="domain" description="Protein kinase" evidence="7">
    <location>
        <begin position="20"/>
        <end position="283"/>
    </location>
</feature>